<accession>A0A3M9M956</accession>
<reference evidence="10 11" key="1">
    <citation type="submission" date="2018-11" db="EMBL/GenBank/DDBJ databases">
        <title>Draft genome of Simplicispira Flexivirga sp. BO-16.</title>
        <authorList>
            <person name="Im W.T."/>
        </authorList>
    </citation>
    <scope>NUCLEOTIDE SEQUENCE [LARGE SCALE GENOMIC DNA]</scope>
    <source>
        <strain evidence="10 11">BO-16</strain>
    </source>
</reference>
<dbReference type="PANTHER" id="PTHR30607">
    <property type="entry name" value="POTASSIUM-TRANSPORTING ATPASE A CHAIN"/>
    <property type="match status" value="1"/>
</dbReference>
<feature type="transmembrane region" description="Helical" evidence="9">
    <location>
        <begin position="62"/>
        <end position="83"/>
    </location>
</feature>
<feature type="transmembrane region" description="Helical" evidence="9">
    <location>
        <begin position="279"/>
        <end position="299"/>
    </location>
</feature>
<dbReference type="GO" id="GO:0016787">
    <property type="term" value="F:hydrolase activity"/>
    <property type="evidence" value="ECO:0007669"/>
    <property type="project" value="UniProtKB-KW"/>
</dbReference>
<gene>
    <name evidence="9 10" type="primary">kdpA</name>
    <name evidence="10" type="ORF">EFY87_12100</name>
</gene>
<keyword evidence="2 9" id="KW-1003">Cell membrane</keyword>
<name>A0A3M9M956_9MICO</name>
<evidence type="ECO:0000256" key="6">
    <source>
        <dbReference type="ARBA" id="ARBA00022989"/>
    </source>
</evidence>
<dbReference type="GO" id="GO:0030955">
    <property type="term" value="F:potassium ion binding"/>
    <property type="evidence" value="ECO:0007669"/>
    <property type="project" value="UniProtKB-UniRule"/>
</dbReference>
<feature type="transmembrane region" description="Helical" evidence="9">
    <location>
        <begin position="409"/>
        <end position="429"/>
    </location>
</feature>
<dbReference type="RefSeq" id="WP_123271719.1">
    <property type="nucleotide sequence ID" value="NZ_RJJQ01000011.1"/>
</dbReference>
<feature type="transmembrane region" description="Helical" evidence="9">
    <location>
        <begin position="517"/>
        <end position="539"/>
    </location>
</feature>
<keyword evidence="8 9" id="KW-0472">Membrane</keyword>
<comment type="caution">
    <text evidence="10">The sequence shown here is derived from an EMBL/GenBank/DDBJ whole genome shotgun (WGS) entry which is preliminary data.</text>
</comment>
<dbReference type="PANTHER" id="PTHR30607:SF2">
    <property type="entry name" value="POTASSIUM-TRANSPORTING ATPASE POTASSIUM-BINDING SUBUNIT"/>
    <property type="match status" value="1"/>
</dbReference>
<dbReference type="Proteomes" id="UP000271678">
    <property type="component" value="Unassembled WGS sequence"/>
</dbReference>
<keyword evidence="11" id="KW-1185">Reference proteome</keyword>
<keyword evidence="3 9" id="KW-0633">Potassium transport</keyword>
<evidence type="ECO:0000256" key="3">
    <source>
        <dbReference type="ARBA" id="ARBA00022538"/>
    </source>
</evidence>
<dbReference type="PIRSF" id="PIRSF001294">
    <property type="entry name" value="K_ATPaseA"/>
    <property type="match status" value="1"/>
</dbReference>
<keyword evidence="7 9" id="KW-0406">Ion transport</keyword>
<dbReference type="InterPro" id="IPR004623">
    <property type="entry name" value="KdpA"/>
</dbReference>
<feature type="transmembrane region" description="Helical" evidence="9">
    <location>
        <begin position="370"/>
        <end position="389"/>
    </location>
</feature>
<dbReference type="EMBL" id="RJJQ01000011">
    <property type="protein sequence ID" value="RNI21403.1"/>
    <property type="molecule type" value="Genomic_DNA"/>
</dbReference>
<keyword evidence="4 9" id="KW-0812">Transmembrane</keyword>
<keyword evidence="10" id="KW-0378">Hydrolase</keyword>
<dbReference type="HAMAP" id="MF_00275">
    <property type="entry name" value="KdpA"/>
    <property type="match status" value="1"/>
</dbReference>
<evidence type="ECO:0000256" key="4">
    <source>
        <dbReference type="ARBA" id="ARBA00022692"/>
    </source>
</evidence>
<comment type="similarity">
    <text evidence="9">Belongs to the KdpA family.</text>
</comment>
<proteinExistence type="inferred from homology"/>
<comment type="caution">
    <text evidence="9">Lacks conserved residue(s) required for the propagation of feature annotation.</text>
</comment>
<protein>
    <recommendedName>
        <fullName evidence="9">Potassium-transporting ATPase potassium-binding subunit</fullName>
    </recommendedName>
    <alternativeName>
        <fullName evidence="9">ATP phosphohydrolase [potassium-transporting] A chain</fullName>
    </alternativeName>
    <alternativeName>
        <fullName evidence="9">Potassium-binding and translocating subunit A</fullName>
    </alternativeName>
    <alternativeName>
        <fullName evidence="9">Potassium-translocating ATPase A chain</fullName>
    </alternativeName>
</protein>
<organism evidence="10 11">
    <name type="scientific">Flexivirga caeni</name>
    <dbReference type="NCBI Taxonomy" id="2294115"/>
    <lineage>
        <taxon>Bacteria</taxon>
        <taxon>Bacillati</taxon>
        <taxon>Actinomycetota</taxon>
        <taxon>Actinomycetes</taxon>
        <taxon>Micrococcales</taxon>
        <taxon>Dermacoccaceae</taxon>
        <taxon>Flexivirga</taxon>
    </lineage>
</organism>
<dbReference type="AlphaFoldDB" id="A0A3M9M956"/>
<feature type="transmembrane region" description="Helical" evidence="9">
    <location>
        <begin position="248"/>
        <end position="267"/>
    </location>
</feature>
<sequence>MSEWVSGVLTIACLVAVLAAVHVPLGDYMAKVFTSEKDLAIERVFYRAAGVDPKSQQRWTRYAVSLLTFSGIGIVVLWLLCVFQGRLPLDRGAAMDWHTSINTAVSFVTNTNWQSYSGESGASALLQTTGLAVQNFLSAAVGLAVAVALVRGLVARKTGLVGNFWVDVVRATIRILLPLSVIAAIVLLAGGVVQDLSAPMVIDTITGSHQTIESGLVASQEAIKELGTNGGGYFNANSAHPFENPNGFTNLFEIFLLLVIPFSLPRTYGRLVGDKRQGYAVLGFMAFLWTTMLIVITWAEQAASHAATGAMEGKEVRFGVWASALFANSTTSTSTGAVNSWHESYSPIGGGGALVNMLLGEISPGGVGSGLYGALIVAILAVFIAGLMVGRTPEIHGKQVGRKEITYSALYSVTTPALVLLGTASALMVRSAKGAILATGPHGLSEILYAYASAANNNGSAFGGLSADQPFLNLTLAVCMLLGRFLPTIAVLALAGSFAAQHRRPTTDGTMPTHTPLFAGLMVGVALLVTGLTFLPVLALGPLAEALR</sequence>
<comment type="subcellular location">
    <subcellularLocation>
        <location evidence="9">Cell membrane</location>
        <topology evidence="9">Multi-pass membrane protein</topology>
    </subcellularLocation>
</comment>
<feature type="transmembrane region" description="Helical" evidence="9">
    <location>
        <begin position="133"/>
        <end position="154"/>
    </location>
</feature>
<evidence type="ECO:0000313" key="11">
    <source>
        <dbReference type="Proteomes" id="UP000271678"/>
    </source>
</evidence>
<evidence type="ECO:0000256" key="8">
    <source>
        <dbReference type="ARBA" id="ARBA00023136"/>
    </source>
</evidence>
<dbReference type="Pfam" id="PF03814">
    <property type="entry name" value="KdpA"/>
    <property type="match status" value="1"/>
</dbReference>
<feature type="transmembrane region" description="Helical" evidence="9">
    <location>
        <begin position="471"/>
        <end position="496"/>
    </location>
</feature>
<evidence type="ECO:0000256" key="1">
    <source>
        <dbReference type="ARBA" id="ARBA00022448"/>
    </source>
</evidence>
<evidence type="ECO:0000256" key="5">
    <source>
        <dbReference type="ARBA" id="ARBA00022958"/>
    </source>
</evidence>
<keyword evidence="5 9" id="KW-0630">Potassium</keyword>
<evidence type="ECO:0000313" key="10">
    <source>
        <dbReference type="EMBL" id="RNI21403.1"/>
    </source>
</evidence>
<keyword evidence="1 9" id="KW-0813">Transport</keyword>
<keyword evidence="6 9" id="KW-1133">Transmembrane helix</keyword>
<comment type="function">
    <text evidence="9">Part of the high-affinity ATP-driven potassium transport (or Kdp) system, which catalyzes the hydrolysis of ATP coupled with the electrogenic transport of potassium into the cytoplasm. This subunit binds the extracellular potassium ions and delivers the ions to the membrane domain of KdpB through an intramembrane tunnel.</text>
</comment>
<dbReference type="GO" id="GO:0005886">
    <property type="term" value="C:plasma membrane"/>
    <property type="evidence" value="ECO:0007669"/>
    <property type="project" value="UniProtKB-SubCell"/>
</dbReference>
<dbReference type="OrthoDB" id="9763796at2"/>
<feature type="transmembrane region" description="Helical" evidence="9">
    <location>
        <begin position="175"/>
        <end position="193"/>
    </location>
</feature>
<dbReference type="GO" id="GO:0008556">
    <property type="term" value="F:P-type potassium transmembrane transporter activity"/>
    <property type="evidence" value="ECO:0007669"/>
    <property type="project" value="InterPro"/>
</dbReference>
<evidence type="ECO:0000256" key="9">
    <source>
        <dbReference type="HAMAP-Rule" id="MF_00275"/>
    </source>
</evidence>
<evidence type="ECO:0000256" key="7">
    <source>
        <dbReference type="ARBA" id="ARBA00023065"/>
    </source>
</evidence>
<dbReference type="NCBIfam" id="TIGR00680">
    <property type="entry name" value="kdpA"/>
    <property type="match status" value="1"/>
</dbReference>
<evidence type="ECO:0000256" key="2">
    <source>
        <dbReference type="ARBA" id="ARBA00022475"/>
    </source>
</evidence>
<comment type="subunit">
    <text evidence="9">The system is composed of three essential subunits: KdpA, KdpB and KdpC.</text>
</comment>